<accession>A0A916SPX4</accession>
<dbReference type="InterPro" id="IPR058739">
    <property type="entry name" value="NicX"/>
</dbReference>
<protein>
    <recommendedName>
        <fullName evidence="4">Peptidase M29</fullName>
    </recommendedName>
</protein>
<keyword evidence="1" id="KW-0479">Metal-binding</keyword>
<keyword evidence="3" id="KW-1185">Reference proteome</keyword>
<evidence type="ECO:0000313" key="2">
    <source>
        <dbReference type="EMBL" id="GGB07869.1"/>
    </source>
</evidence>
<name>A0A916SPX4_9BURK</name>
<gene>
    <name evidence="2" type="ORF">GCM10011496_30980</name>
</gene>
<dbReference type="AlphaFoldDB" id="A0A916SPX4"/>
<dbReference type="SUPFAM" id="SSF144052">
    <property type="entry name" value="Thermophilic metalloprotease-like"/>
    <property type="match status" value="1"/>
</dbReference>
<reference evidence="2" key="2">
    <citation type="submission" date="2020-09" db="EMBL/GenBank/DDBJ databases">
        <authorList>
            <person name="Sun Q."/>
            <person name="Zhou Y."/>
        </authorList>
    </citation>
    <scope>NUCLEOTIDE SEQUENCE</scope>
    <source>
        <strain evidence="2">CGMCC 1.15322</strain>
    </source>
</reference>
<dbReference type="GO" id="GO:0046872">
    <property type="term" value="F:metal ion binding"/>
    <property type="evidence" value="ECO:0007669"/>
    <property type="project" value="UniProtKB-KW"/>
</dbReference>
<sequence>MLQERIEARWIDCFAETFVLCGVMAGDAVAILSETQSRPVNVQLAELALARLGARAFHLVLNTPRLTAPVPVRSTGASDAIGQLAPVVQALAACSFVADLTVEGLLHAAELPDILKGGARVLMVSNEHPETLERCVPDVALEPKVKAGIKRLRGARTMRVTSQAGTDLAISLAGAQAGGGWGYTARPGTISHWPGGLCLVFPAKGSVNGTLVLAPGDVNLTFKRYLEQPVVLTIRDDFVTDIAGHHVDAELMRSYWAAWGDREAYAVSHVGWGMNSKARWDAMAMYDKKDFNGTELRAFAGNFLYSTGANEVAGRHTPGHFDLPMRGCTVALDGQMVVDAGRLVGELG</sequence>
<dbReference type="Proteomes" id="UP000620596">
    <property type="component" value="Unassembled WGS sequence"/>
</dbReference>
<dbReference type="PANTHER" id="PTHR34448">
    <property type="entry name" value="AMINOPEPTIDASE"/>
    <property type="match status" value="1"/>
</dbReference>
<proteinExistence type="predicted"/>
<dbReference type="Pfam" id="PF26233">
    <property type="entry name" value="NicX"/>
    <property type="match status" value="1"/>
</dbReference>
<evidence type="ECO:0008006" key="4">
    <source>
        <dbReference type="Google" id="ProtNLM"/>
    </source>
</evidence>
<evidence type="ECO:0000256" key="1">
    <source>
        <dbReference type="ARBA" id="ARBA00022723"/>
    </source>
</evidence>
<reference evidence="2" key="1">
    <citation type="journal article" date="2014" name="Int. J. Syst. Evol. Microbiol.">
        <title>Complete genome sequence of Corynebacterium casei LMG S-19264T (=DSM 44701T), isolated from a smear-ripened cheese.</title>
        <authorList>
            <consortium name="US DOE Joint Genome Institute (JGI-PGF)"/>
            <person name="Walter F."/>
            <person name="Albersmeier A."/>
            <person name="Kalinowski J."/>
            <person name="Ruckert C."/>
        </authorList>
    </citation>
    <scope>NUCLEOTIDE SEQUENCE</scope>
    <source>
        <strain evidence="2">CGMCC 1.15322</strain>
    </source>
</reference>
<dbReference type="EMBL" id="BMIG01000013">
    <property type="protein sequence ID" value="GGB07869.1"/>
    <property type="molecule type" value="Genomic_DNA"/>
</dbReference>
<evidence type="ECO:0000313" key="3">
    <source>
        <dbReference type="Proteomes" id="UP000620596"/>
    </source>
</evidence>
<comment type="caution">
    <text evidence="2">The sequence shown here is derived from an EMBL/GenBank/DDBJ whole genome shotgun (WGS) entry which is preliminary data.</text>
</comment>
<dbReference type="InterPro" id="IPR052170">
    <property type="entry name" value="M29_Exopeptidase"/>
</dbReference>
<dbReference type="RefSeq" id="WP_188709420.1">
    <property type="nucleotide sequence ID" value="NZ_BMIG01000013.1"/>
</dbReference>
<organism evidence="2 3">
    <name type="scientific">Polaromonas eurypsychrophila</name>
    <dbReference type="NCBI Taxonomy" id="1614635"/>
    <lineage>
        <taxon>Bacteria</taxon>
        <taxon>Pseudomonadati</taxon>
        <taxon>Pseudomonadota</taxon>
        <taxon>Betaproteobacteria</taxon>
        <taxon>Burkholderiales</taxon>
        <taxon>Comamonadaceae</taxon>
        <taxon>Polaromonas</taxon>
    </lineage>
</organism>
<dbReference type="PANTHER" id="PTHR34448:SF1">
    <property type="entry name" value="BLL6088 PROTEIN"/>
    <property type="match status" value="1"/>
</dbReference>